<reference evidence="11 12" key="1">
    <citation type="submission" date="2019-02" db="EMBL/GenBank/DDBJ databases">
        <title>Deep-cultivation of Planctomycetes and their phenomic and genomic characterization uncovers novel biology.</title>
        <authorList>
            <person name="Wiegand S."/>
            <person name="Jogler M."/>
            <person name="Boedeker C."/>
            <person name="Pinto D."/>
            <person name="Vollmers J."/>
            <person name="Rivas-Marin E."/>
            <person name="Kohn T."/>
            <person name="Peeters S.H."/>
            <person name="Heuer A."/>
            <person name="Rast P."/>
            <person name="Oberbeckmann S."/>
            <person name="Bunk B."/>
            <person name="Jeske O."/>
            <person name="Meyerdierks A."/>
            <person name="Storesund J.E."/>
            <person name="Kallscheuer N."/>
            <person name="Luecker S."/>
            <person name="Lage O.M."/>
            <person name="Pohl T."/>
            <person name="Merkel B.J."/>
            <person name="Hornburger P."/>
            <person name="Mueller R.-W."/>
            <person name="Bruemmer F."/>
            <person name="Labrenz M."/>
            <person name="Spormann A.M."/>
            <person name="Op den Camp H."/>
            <person name="Overmann J."/>
            <person name="Amann R."/>
            <person name="Jetten M.S.M."/>
            <person name="Mascher T."/>
            <person name="Medema M.H."/>
            <person name="Devos D.P."/>
            <person name="Kaster A.-K."/>
            <person name="Ovreas L."/>
            <person name="Rohde M."/>
            <person name="Galperin M.Y."/>
            <person name="Jogler C."/>
        </authorList>
    </citation>
    <scope>NUCLEOTIDE SEQUENCE [LARGE SCALE GENOMIC DNA]</scope>
    <source>
        <strain evidence="11 12">Pla85_3_4</strain>
    </source>
</reference>
<dbReference type="Pfam" id="PF00773">
    <property type="entry name" value="RNB"/>
    <property type="match status" value="1"/>
</dbReference>
<dbReference type="GO" id="GO:0008859">
    <property type="term" value="F:exoribonuclease II activity"/>
    <property type="evidence" value="ECO:0007669"/>
    <property type="project" value="UniProtKB-UniRule"/>
</dbReference>
<feature type="compositionally biased region" description="Polar residues" evidence="9">
    <location>
        <begin position="1"/>
        <end position="30"/>
    </location>
</feature>
<dbReference type="Pfam" id="PF08206">
    <property type="entry name" value="OB_RNB"/>
    <property type="match status" value="1"/>
</dbReference>
<organism evidence="11 12">
    <name type="scientific">Lignipirellula cremea</name>
    <dbReference type="NCBI Taxonomy" id="2528010"/>
    <lineage>
        <taxon>Bacteria</taxon>
        <taxon>Pseudomonadati</taxon>
        <taxon>Planctomycetota</taxon>
        <taxon>Planctomycetia</taxon>
        <taxon>Pirellulales</taxon>
        <taxon>Pirellulaceae</taxon>
        <taxon>Lignipirellula</taxon>
    </lineage>
</organism>
<evidence type="ECO:0000256" key="2">
    <source>
        <dbReference type="ARBA" id="ARBA00004496"/>
    </source>
</evidence>
<dbReference type="PROSITE" id="PS50126">
    <property type="entry name" value="S1"/>
    <property type="match status" value="1"/>
</dbReference>
<keyword evidence="4 8" id="KW-0540">Nuclease</keyword>
<dbReference type="RefSeq" id="WP_145057467.1">
    <property type="nucleotide sequence ID" value="NZ_CP036433.1"/>
</dbReference>
<evidence type="ECO:0000259" key="10">
    <source>
        <dbReference type="PROSITE" id="PS50126"/>
    </source>
</evidence>
<dbReference type="InterPro" id="IPR001900">
    <property type="entry name" value="RNase_II/R"/>
</dbReference>
<dbReference type="NCBIfam" id="TIGR02063">
    <property type="entry name" value="RNase_R"/>
    <property type="match status" value="1"/>
</dbReference>
<dbReference type="EMBL" id="CP036433">
    <property type="protein sequence ID" value="QDU98312.1"/>
    <property type="molecule type" value="Genomic_DNA"/>
</dbReference>
<comment type="catalytic activity">
    <reaction evidence="1 8">
        <text>Exonucleolytic cleavage in the 3'- to 5'-direction to yield nucleoside 5'-phosphates.</text>
        <dbReference type="EC" id="3.1.13.1"/>
    </reaction>
</comment>
<accession>A0A518E2L6</accession>
<comment type="subcellular location">
    <subcellularLocation>
        <location evidence="2 8">Cytoplasm</location>
    </subcellularLocation>
</comment>
<dbReference type="InterPro" id="IPR040476">
    <property type="entry name" value="CSD2"/>
</dbReference>
<feature type="domain" description="S1 motif" evidence="10">
    <location>
        <begin position="707"/>
        <end position="788"/>
    </location>
</feature>
<dbReference type="PANTHER" id="PTHR23355">
    <property type="entry name" value="RIBONUCLEASE"/>
    <property type="match status" value="1"/>
</dbReference>
<dbReference type="GO" id="GO:0003723">
    <property type="term" value="F:RNA binding"/>
    <property type="evidence" value="ECO:0007669"/>
    <property type="project" value="UniProtKB-UniRule"/>
</dbReference>
<keyword evidence="5 8" id="KW-0378">Hydrolase</keyword>
<dbReference type="NCBIfam" id="TIGR00358">
    <property type="entry name" value="3_prime_RNase"/>
    <property type="match status" value="1"/>
</dbReference>
<dbReference type="InterPro" id="IPR012340">
    <property type="entry name" value="NA-bd_OB-fold"/>
</dbReference>
<comment type="similarity">
    <text evidence="8">Belongs to the RNR ribonuclease family. RNase R subfamily.</text>
</comment>
<dbReference type="InterPro" id="IPR050180">
    <property type="entry name" value="RNR_Ribonuclease"/>
</dbReference>
<dbReference type="InterPro" id="IPR003029">
    <property type="entry name" value="S1_domain"/>
</dbReference>
<evidence type="ECO:0000256" key="4">
    <source>
        <dbReference type="ARBA" id="ARBA00022722"/>
    </source>
</evidence>
<name>A0A518E2L6_9BACT</name>
<dbReference type="OrthoDB" id="9764149at2"/>
<dbReference type="GO" id="GO:0006402">
    <property type="term" value="P:mRNA catabolic process"/>
    <property type="evidence" value="ECO:0007669"/>
    <property type="project" value="TreeGrafter"/>
</dbReference>
<dbReference type="SMART" id="SM00955">
    <property type="entry name" value="RNB"/>
    <property type="match status" value="1"/>
</dbReference>
<feature type="region of interest" description="Disordered" evidence="9">
    <location>
        <begin position="1"/>
        <end position="59"/>
    </location>
</feature>
<keyword evidence="6 8" id="KW-0269">Exonuclease</keyword>
<dbReference type="SMART" id="SM00316">
    <property type="entry name" value="S1"/>
    <property type="match status" value="1"/>
</dbReference>
<keyword evidence="7 8" id="KW-0694">RNA-binding</keyword>
<dbReference type="KEGG" id="lcre:Pla8534_61790"/>
<keyword evidence="3 8" id="KW-0963">Cytoplasm</keyword>
<proteinExistence type="inferred from homology"/>
<gene>
    <name evidence="8 11" type="primary">rnr</name>
    <name evidence="11" type="ORF">Pla8534_61790</name>
</gene>
<dbReference type="AlphaFoldDB" id="A0A518E2L6"/>
<keyword evidence="12" id="KW-1185">Reference proteome</keyword>
<sequence length="835" mass="93424">MTDTPDQNDQTSEGPPADPQTTTPPENSQEAVKETQQQEAAENAQEPEEGAQSQEADDTRVKFASLAEKQQQGPPEDLQNQVLQYVLRANYQPVKPRVIAKALGLAPDHRSEVRRSVKRLVKAGLLHWGTNHSVRPGPGEVVRRAEQPVEPSQITGVFKRASAGYGFVRPQGAGKSGDRGEDIFILARHTLDASDGDTVAIRLSKIPERDGRTRGRITEVLERASHQFVGTYVERGGAGYVQIDGDVFSAPLYVGDAGAKDAKSQDKVVVEMVRFPTHAHEGEAVIVEVLGARGAPGVDTLTIMREYGLPEHFQEETLASAREQAAAFDESLDNRTDLTASVIITIDPHDARDFDDAISLERIEKDHWRLGVHIADVAHFVPVGTPLDKEAKNRATSVYLPDRVIPMLPEVISNNLASLQPDRIRYAKTVFIEYTPDGAVVDIHFENTAIRSQRRFTYEEVDSYLADPDAWTEKLTPQVHGLVGRMHELAMILRQRRFRRGAIELTLPEIKIDYDKEGKVSGAHAAQNTVSHQIIEEFMLAANESVASLLAKAELNFLRRVHSPPTPRKLKALTTFVRELGIDCESLESRFEIQRVVKEVNERPERHAVNYAILRSMQKAIYSPLVEGHYALASEEYCHFTSPIRRYPDLTVHRMLNDLAQGKRPPNDLDTMVLLGDHCSEREQRAEAAERDLVKIKLLTFLSDKKGMQMEAVITGVEEFGLFAQGVQLPAEGLIHVSSLGDDFYRYEAKSHTLVGNREGNSYRLGDRVKVEIAHVDIDRRQLDLRLVKTIQQAPRVEKPEKKNKPSGTQRKSGPKAENKKKADKKKRKGRSKRK</sequence>
<feature type="region of interest" description="Disordered" evidence="9">
    <location>
        <begin position="793"/>
        <end position="835"/>
    </location>
</feature>
<feature type="compositionally biased region" description="Low complexity" evidence="9">
    <location>
        <begin position="34"/>
        <end position="44"/>
    </location>
</feature>
<dbReference type="CDD" id="cd04471">
    <property type="entry name" value="S1_RNase_R"/>
    <property type="match status" value="1"/>
</dbReference>
<dbReference type="SUPFAM" id="SSF50249">
    <property type="entry name" value="Nucleic acid-binding proteins"/>
    <property type="match status" value="4"/>
</dbReference>
<dbReference type="HAMAP" id="MF_01895">
    <property type="entry name" value="RNase_R"/>
    <property type="match status" value="1"/>
</dbReference>
<dbReference type="InterPro" id="IPR004476">
    <property type="entry name" value="RNase_II/RNase_R"/>
</dbReference>
<dbReference type="Proteomes" id="UP000317648">
    <property type="component" value="Chromosome"/>
</dbReference>
<evidence type="ECO:0000256" key="7">
    <source>
        <dbReference type="ARBA" id="ARBA00022884"/>
    </source>
</evidence>
<evidence type="ECO:0000256" key="1">
    <source>
        <dbReference type="ARBA" id="ARBA00001849"/>
    </source>
</evidence>
<evidence type="ECO:0000313" key="11">
    <source>
        <dbReference type="EMBL" id="QDU98312.1"/>
    </source>
</evidence>
<comment type="function">
    <text evidence="8">3'-5' exoribonuclease that releases 5'-nucleoside monophosphates and is involved in maturation of structured RNAs.</text>
</comment>
<feature type="compositionally biased region" description="Basic residues" evidence="9">
    <location>
        <begin position="822"/>
        <end position="835"/>
    </location>
</feature>
<dbReference type="PANTHER" id="PTHR23355:SF9">
    <property type="entry name" value="DIS3-LIKE EXONUCLEASE 2"/>
    <property type="match status" value="1"/>
</dbReference>
<evidence type="ECO:0000256" key="3">
    <source>
        <dbReference type="ARBA" id="ARBA00022490"/>
    </source>
</evidence>
<dbReference type="Gene3D" id="2.40.50.140">
    <property type="entry name" value="Nucleic acid-binding proteins"/>
    <property type="match status" value="2"/>
</dbReference>
<dbReference type="EC" id="3.1.13.1" evidence="8"/>
<dbReference type="GO" id="GO:0005829">
    <property type="term" value="C:cytosol"/>
    <property type="evidence" value="ECO:0007669"/>
    <property type="project" value="TreeGrafter"/>
</dbReference>
<evidence type="ECO:0000256" key="5">
    <source>
        <dbReference type="ARBA" id="ARBA00022801"/>
    </source>
</evidence>
<dbReference type="InterPro" id="IPR011805">
    <property type="entry name" value="RNase_R"/>
</dbReference>
<evidence type="ECO:0000256" key="6">
    <source>
        <dbReference type="ARBA" id="ARBA00022839"/>
    </source>
</evidence>
<dbReference type="Pfam" id="PF00575">
    <property type="entry name" value="S1"/>
    <property type="match status" value="1"/>
</dbReference>
<dbReference type="Pfam" id="PF17876">
    <property type="entry name" value="CSD2"/>
    <property type="match status" value="1"/>
</dbReference>
<evidence type="ECO:0000256" key="8">
    <source>
        <dbReference type="HAMAP-Rule" id="MF_01895"/>
    </source>
</evidence>
<protein>
    <recommendedName>
        <fullName evidence="8">Ribonuclease R</fullName>
        <shortName evidence="8">RNase R</shortName>
        <ecNumber evidence="8">3.1.13.1</ecNumber>
    </recommendedName>
</protein>
<evidence type="ECO:0000313" key="12">
    <source>
        <dbReference type="Proteomes" id="UP000317648"/>
    </source>
</evidence>
<dbReference type="InterPro" id="IPR013223">
    <property type="entry name" value="RNase_B_OB_dom"/>
</dbReference>
<evidence type="ECO:0000256" key="9">
    <source>
        <dbReference type="SAM" id="MobiDB-lite"/>
    </source>
</evidence>